<keyword evidence="7" id="KW-1185">Reference proteome</keyword>
<dbReference type="SUPFAM" id="SSF48403">
    <property type="entry name" value="Ankyrin repeat"/>
    <property type="match status" value="1"/>
</dbReference>
<feature type="repeat" description="ANK" evidence="3">
    <location>
        <begin position="122"/>
        <end position="154"/>
    </location>
</feature>
<comment type="caution">
    <text evidence="6">The sequence shown here is derived from an EMBL/GenBank/DDBJ whole genome shotgun (WGS) entry which is preliminary data.</text>
</comment>
<dbReference type="InterPro" id="IPR029071">
    <property type="entry name" value="Ubiquitin-like_domsf"/>
</dbReference>
<dbReference type="Gene3D" id="1.25.40.20">
    <property type="entry name" value="Ankyrin repeat-containing domain"/>
    <property type="match status" value="3"/>
</dbReference>
<keyword evidence="1" id="KW-0677">Repeat</keyword>
<feature type="compositionally biased region" description="Basic and acidic residues" evidence="4">
    <location>
        <begin position="406"/>
        <end position="424"/>
    </location>
</feature>
<dbReference type="PROSITE" id="PS50297">
    <property type="entry name" value="ANK_REP_REGION"/>
    <property type="match status" value="4"/>
</dbReference>
<reference evidence="6" key="1">
    <citation type="submission" date="2021-02" db="EMBL/GenBank/DDBJ databases">
        <authorList>
            <person name="Dougan E. K."/>
            <person name="Rhodes N."/>
            <person name="Thang M."/>
            <person name="Chan C."/>
        </authorList>
    </citation>
    <scope>NUCLEOTIDE SEQUENCE</scope>
</reference>
<feature type="repeat" description="ANK" evidence="3">
    <location>
        <begin position="411"/>
        <end position="439"/>
    </location>
</feature>
<proteinExistence type="predicted"/>
<evidence type="ECO:0000256" key="4">
    <source>
        <dbReference type="SAM" id="MobiDB-lite"/>
    </source>
</evidence>
<dbReference type="Pfam" id="PF00023">
    <property type="entry name" value="Ank"/>
    <property type="match status" value="2"/>
</dbReference>
<gene>
    <name evidence="6" type="primary">Ankrd17</name>
    <name evidence="6" type="ORF">SNAT2548_LOCUS19154</name>
</gene>
<name>A0A812PTJ4_9DINO</name>
<sequence length="501" mass="54872">MKRKCPADGSHAVRVWQVSGEELATVSTEGLKNIQSLKKHLREHCGLPTFRQRLLHKGRQLEDNDKVTEPMDLQLVMLPFVDCSAEQEDELVEAAWSGQTEQVEQHLQQRQNPNCLGDHDGIRVSPIEAAAERGHADVLRLLLDARADTETLDVENEPALHLATRRGHVEVVRLLLEARADADVPWDLWEDSPLSPSPTPLSIAYDSGHMEIVGLLLQARADANDAWTVGGSFGHYGPRPLLYHACESGDLDLAGSLLQAGADVDARASPSRAGDCWTYQPWPLRPLCAVLRDGHIDMVRLLLQGRADPNEDEDEDPPLCKACSSGSLEKVRLLLEARADANAPIHDDCYGRASSPSHPLCRAAEHGNVDVVRLLLDSRADVNAGVLQTSVHEDGESEGSACNRRVSSDRDRDQPLREASRRGNSEMVRLLLEARANPNKPGWRPPLLEAREAGRVEIVQSLLEARADSGAADKAEVEIQGLLGMARAARRPSPSSSTSSF</sequence>
<evidence type="ECO:0000256" key="1">
    <source>
        <dbReference type="ARBA" id="ARBA00022737"/>
    </source>
</evidence>
<dbReference type="InterPro" id="IPR000626">
    <property type="entry name" value="Ubiquitin-like_dom"/>
</dbReference>
<evidence type="ECO:0000259" key="5">
    <source>
        <dbReference type="PROSITE" id="PS50053"/>
    </source>
</evidence>
<feature type="repeat" description="ANK" evidence="3">
    <location>
        <begin position="155"/>
        <end position="187"/>
    </location>
</feature>
<dbReference type="AlphaFoldDB" id="A0A812PTJ4"/>
<dbReference type="Pfam" id="PF12796">
    <property type="entry name" value="Ank_2"/>
    <property type="match status" value="2"/>
</dbReference>
<feature type="repeat" description="ANK" evidence="3">
    <location>
        <begin position="196"/>
        <end position="224"/>
    </location>
</feature>
<feature type="repeat" description="ANK" evidence="3">
    <location>
        <begin position="242"/>
        <end position="269"/>
    </location>
</feature>
<dbReference type="InterPro" id="IPR036770">
    <property type="entry name" value="Ankyrin_rpt-contain_sf"/>
</dbReference>
<feature type="repeat" description="ANK" evidence="3">
    <location>
        <begin position="355"/>
        <end position="384"/>
    </location>
</feature>
<dbReference type="SUPFAM" id="SSF54236">
    <property type="entry name" value="Ubiquitin-like"/>
    <property type="match status" value="1"/>
</dbReference>
<organism evidence="6 7">
    <name type="scientific">Symbiodinium natans</name>
    <dbReference type="NCBI Taxonomy" id="878477"/>
    <lineage>
        <taxon>Eukaryota</taxon>
        <taxon>Sar</taxon>
        <taxon>Alveolata</taxon>
        <taxon>Dinophyceae</taxon>
        <taxon>Suessiales</taxon>
        <taxon>Symbiodiniaceae</taxon>
        <taxon>Symbiodinium</taxon>
    </lineage>
</organism>
<evidence type="ECO:0000313" key="6">
    <source>
        <dbReference type="EMBL" id="CAE7358326.1"/>
    </source>
</evidence>
<accession>A0A812PTJ4</accession>
<dbReference type="PROSITE" id="PS50053">
    <property type="entry name" value="UBIQUITIN_2"/>
    <property type="match status" value="1"/>
</dbReference>
<feature type="region of interest" description="Disordered" evidence="4">
    <location>
        <begin position="390"/>
        <end position="424"/>
    </location>
</feature>
<dbReference type="InterPro" id="IPR050889">
    <property type="entry name" value="Dendritic_Spine_Reg/Scaffold"/>
</dbReference>
<dbReference type="EMBL" id="CAJNDS010002168">
    <property type="protein sequence ID" value="CAE7358326.1"/>
    <property type="molecule type" value="Genomic_DNA"/>
</dbReference>
<dbReference type="Gene3D" id="3.10.20.90">
    <property type="entry name" value="Phosphatidylinositol 3-kinase Catalytic Subunit, Chain A, domain 1"/>
    <property type="match status" value="1"/>
</dbReference>
<keyword evidence="2 3" id="KW-0040">ANK repeat</keyword>
<evidence type="ECO:0000256" key="2">
    <source>
        <dbReference type="ARBA" id="ARBA00023043"/>
    </source>
</evidence>
<dbReference type="PANTHER" id="PTHR24166">
    <property type="entry name" value="ROLLING PEBBLES, ISOFORM B"/>
    <property type="match status" value="1"/>
</dbReference>
<feature type="domain" description="Ubiquitin-like" evidence="5">
    <location>
        <begin position="11"/>
        <end position="69"/>
    </location>
</feature>
<dbReference type="Proteomes" id="UP000604046">
    <property type="component" value="Unassembled WGS sequence"/>
</dbReference>
<dbReference type="SMART" id="SM00248">
    <property type="entry name" value="ANK"/>
    <property type="match status" value="9"/>
</dbReference>
<evidence type="ECO:0000313" key="7">
    <source>
        <dbReference type="Proteomes" id="UP000604046"/>
    </source>
</evidence>
<evidence type="ECO:0000256" key="3">
    <source>
        <dbReference type="PROSITE-ProRule" id="PRU00023"/>
    </source>
</evidence>
<dbReference type="CDD" id="cd17039">
    <property type="entry name" value="Ubl_ubiquitin_like"/>
    <property type="match status" value="1"/>
</dbReference>
<dbReference type="PANTHER" id="PTHR24166:SF48">
    <property type="entry name" value="PROTEIN VAPYRIN"/>
    <property type="match status" value="1"/>
</dbReference>
<dbReference type="Pfam" id="PF00240">
    <property type="entry name" value="ubiquitin"/>
    <property type="match status" value="1"/>
</dbReference>
<dbReference type="PROSITE" id="PS50088">
    <property type="entry name" value="ANK_REPEAT"/>
    <property type="match status" value="6"/>
</dbReference>
<protein>
    <submittedName>
        <fullName evidence="6">Ankrd17 protein</fullName>
    </submittedName>
</protein>
<dbReference type="InterPro" id="IPR002110">
    <property type="entry name" value="Ankyrin_rpt"/>
</dbReference>